<dbReference type="GO" id="GO:0035673">
    <property type="term" value="F:oligopeptide transmembrane transporter activity"/>
    <property type="evidence" value="ECO:0007669"/>
    <property type="project" value="InterPro"/>
</dbReference>
<evidence type="ECO:0000313" key="8">
    <source>
        <dbReference type="EMBL" id="KAI5434765.1"/>
    </source>
</evidence>
<feature type="transmembrane region" description="Helical" evidence="7">
    <location>
        <begin position="346"/>
        <end position="364"/>
    </location>
</feature>
<gene>
    <name evidence="8" type="ORF">KIW84_021545</name>
</gene>
<keyword evidence="3" id="KW-0813">Transport</keyword>
<feature type="transmembrane region" description="Helical" evidence="7">
    <location>
        <begin position="385"/>
        <end position="401"/>
    </location>
</feature>
<feature type="transmembrane region" description="Helical" evidence="7">
    <location>
        <begin position="296"/>
        <end position="315"/>
    </location>
</feature>
<dbReference type="NCBIfam" id="TIGR00728">
    <property type="entry name" value="OPT_sfam"/>
    <property type="match status" value="1"/>
</dbReference>
<feature type="transmembrane region" description="Helical" evidence="7">
    <location>
        <begin position="407"/>
        <end position="432"/>
    </location>
</feature>
<dbReference type="PANTHER" id="PTHR31645:SF22">
    <property type="entry name" value="METAL-NICOTIANAMINE TRANSPORTER YSL7-RELATED"/>
    <property type="match status" value="1"/>
</dbReference>
<evidence type="ECO:0000256" key="4">
    <source>
        <dbReference type="ARBA" id="ARBA00022692"/>
    </source>
</evidence>
<dbReference type="InterPro" id="IPR045035">
    <property type="entry name" value="YSL-like"/>
</dbReference>
<keyword evidence="6 7" id="KW-0472">Membrane</keyword>
<dbReference type="GO" id="GO:0016020">
    <property type="term" value="C:membrane"/>
    <property type="evidence" value="ECO:0007669"/>
    <property type="project" value="UniProtKB-SubCell"/>
</dbReference>
<evidence type="ECO:0000256" key="2">
    <source>
        <dbReference type="ARBA" id="ARBA00010276"/>
    </source>
</evidence>
<dbReference type="EMBL" id="JAMSHJ010000002">
    <property type="protein sequence ID" value="KAI5434765.1"/>
    <property type="molecule type" value="Genomic_DNA"/>
</dbReference>
<reference evidence="8 9" key="1">
    <citation type="journal article" date="2022" name="Nat. Genet.">
        <title>Improved pea reference genome and pan-genome highlight genomic features and evolutionary characteristics.</title>
        <authorList>
            <person name="Yang T."/>
            <person name="Liu R."/>
            <person name="Luo Y."/>
            <person name="Hu S."/>
            <person name="Wang D."/>
            <person name="Wang C."/>
            <person name="Pandey M.K."/>
            <person name="Ge S."/>
            <person name="Xu Q."/>
            <person name="Li N."/>
            <person name="Li G."/>
            <person name="Huang Y."/>
            <person name="Saxena R.K."/>
            <person name="Ji Y."/>
            <person name="Li M."/>
            <person name="Yan X."/>
            <person name="He Y."/>
            <person name="Liu Y."/>
            <person name="Wang X."/>
            <person name="Xiang C."/>
            <person name="Varshney R.K."/>
            <person name="Ding H."/>
            <person name="Gao S."/>
            <person name="Zong X."/>
        </authorList>
    </citation>
    <scope>NUCLEOTIDE SEQUENCE [LARGE SCALE GENOMIC DNA]</scope>
    <source>
        <strain evidence="8 9">cv. Zhongwan 6</strain>
    </source>
</reference>
<feature type="transmembrane region" description="Helical" evidence="7">
    <location>
        <begin position="155"/>
        <end position="176"/>
    </location>
</feature>
<keyword evidence="9" id="KW-1185">Reference proteome</keyword>
<dbReference type="InterPro" id="IPR004813">
    <property type="entry name" value="OPT"/>
</dbReference>
<protein>
    <recommendedName>
        <fullName evidence="10">Metal-nicotianamine transporter YSL7</fullName>
    </recommendedName>
</protein>
<dbReference type="AlphaFoldDB" id="A0A9D5B8R0"/>
<dbReference type="Gramene" id="Psat02G0154500-T1">
    <property type="protein sequence ID" value="KAI5434765.1"/>
    <property type="gene ID" value="KIW84_021545"/>
</dbReference>
<feature type="transmembrane region" description="Helical" evidence="7">
    <location>
        <begin position="267"/>
        <end position="290"/>
    </location>
</feature>
<evidence type="ECO:0000256" key="5">
    <source>
        <dbReference type="ARBA" id="ARBA00022989"/>
    </source>
</evidence>
<dbReference type="Pfam" id="PF03169">
    <property type="entry name" value="OPT"/>
    <property type="match status" value="1"/>
</dbReference>
<sequence length="455" mass="50166">MKFVGGFGSYLFGMSPSIAIQNSDSSSPIDTKIPALGWMISFLFAVSFLGLFLAVPLRKLLIVDLKLPFSSATATADLISGYHTTKGARLTNEKIQTLGKYLSYSFAWGFFQWFFTAGEGCGFGNFPTFGLEAYKEMFYFDFSATYVGVGMLNQYINNISLLIGGILSWGIMWPFIEAKRGVWYPANLPKTNLSGFGGYQIFIPVGMVLGDGLYHFVKVLGHTLMCLYSEWNEKEKGVQSSEPNAHLLQVDSSDNKQTSKMFLKYQITYWFAVLGYVIISILSIIIILHIFHQLKWYYIAAFYIIAPAIVFCNAYGCGLTDYSLASTYGKLAILTISAWVGSSSKGGVTAGLVACGVMMSIVSTTSDMIQDFKTGYITLTSAKSMFLNQVIGTVMGCLIRHKTKAETFGFVVASGLICGDGIWSIPSSFLALSKVKPPICMKFLSRGENARYIRF</sequence>
<dbReference type="PANTHER" id="PTHR31645">
    <property type="entry name" value="OLIGOPEPTIDE TRANSPORTER YGL114W-RELATED"/>
    <property type="match status" value="1"/>
</dbReference>
<keyword evidence="4 7" id="KW-0812">Transmembrane</keyword>
<evidence type="ECO:0008006" key="10">
    <source>
        <dbReference type="Google" id="ProtNLM"/>
    </source>
</evidence>
<evidence type="ECO:0000256" key="1">
    <source>
        <dbReference type="ARBA" id="ARBA00004141"/>
    </source>
</evidence>
<name>A0A9D5B8R0_PEA</name>
<organism evidence="8 9">
    <name type="scientific">Pisum sativum</name>
    <name type="common">Garden pea</name>
    <name type="synonym">Lathyrus oleraceus</name>
    <dbReference type="NCBI Taxonomy" id="3888"/>
    <lineage>
        <taxon>Eukaryota</taxon>
        <taxon>Viridiplantae</taxon>
        <taxon>Streptophyta</taxon>
        <taxon>Embryophyta</taxon>
        <taxon>Tracheophyta</taxon>
        <taxon>Spermatophyta</taxon>
        <taxon>Magnoliopsida</taxon>
        <taxon>eudicotyledons</taxon>
        <taxon>Gunneridae</taxon>
        <taxon>Pentapetalae</taxon>
        <taxon>rosids</taxon>
        <taxon>fabids</taxon>
        <taxon>Fabales</taxon>
        <taxon>Fabaceae</taxon>
        <taxon>Papilionoideae</taxon>
        <taxon>50 kb inversion clade</taxon>
        <taxon>NPAAA clade</taxon>
        <taxon>Hologalegina</taxon>
        <taxon>IRL clade</taxon>
        <taxon>Fabeae</taxon>
        <taxon>Lathyrus</taxon>
    </lineage>
</organism>
<dbReference type="Proteomes" id="UP001058974">
    <property type="component" value="Chromosome 2"/>
</dbReference>
<keyword evidence="5 7" id="KW-1133">Transmembrane helix</keyword>
<feature type="transmembrane region" description="Helical" evidence="7">
    <location>
        <begin position="35"/>
        <end position="57"/>
    </location>
</feature>
<evidence type="ECO:0000256" key="7">
    <source>
        <dbReference type="SAM" id="Phobius"/>
    </source>
</evidence>
<evidence type="ECO:0000313" key="9">
    <source>
        <dbReference type="Proteomes" id="UP001058974"/>
    </source>
</evidence>
<feature type="transmembrane region" description="Helical" evidence="7">
    <location>
        <begin position="196"/>
        <end position="217"/>
    </location>
</feature>
<comment type="subcellular location">
    <subcellularLocation>
        <location evidence="1">Membrane</location>
        <topology evidence="1">Multi-pass membrane protein</topology>
    </subcellularLocation>
</comment>
<proteinExistence type="inferred from homology"/>
<evidence type="ECO:0000256" key="6">
    <source>
        <dbReference type="ARBA" id="ARBA00023136"/>
    </source>
</evidence>
<accession>A0A9D5B8R0</accession>
<comment type="similarity">
    <text evidence="2">Belongs to the YSL (TC 2.A.67.2) family.</text>
</comment>
<evidence type="ECO:0000256" key="3">
    <source>
        <dbReference type="ARBA" id="ARBA00022448"/>
    </source>
</evidence>
<comment type="caution">
    <text evidence="8">The sequence shown here is derived from an EMBL/GenBank/DDBJ whole genome shotgun (WGS) entry which is preliminary data.</text>
</comment>